<dbReference type="InterPro" id="IPR048950">
    <property type="entry name" value="Ppx_GppA_C"/>
</dbReference>
<dbReference type="CDD" id="cd24006">
    <property type="entry name" value="ASKHA_NBD_PPX_GppA"/>
    <property type="match status" value="1"/>
</dbReference>
<feature type="compositionally biased region" description="Polar residues" evidence="1">
    <location>
        <begin position="19"/>
        <end position="36"/>
    </location>
</feature>
<dbReference type="Gene3D" id="3.30.420.150">
    <property type="entry name" value="Exopolyphosphatase. Domain 2"/>
    <property type="match status" value="1"/>
</dbReference>
<dbReference type="EC" id="3.6.1.11" evidence="4"/>
<dbReference type="Pfam" id="PF21447">
    <property type="entry name" value="Ppx-GppA_III"/>
    <property type="match status" value="1"/>
</dbReference>
<reference evidence="4 5" key="1">
    <citation type="journal article" date="2016" name="Front. Microbiol.">
        <title>Fuerstia marisgermanicae gen. nov., sp. nov., an Unusual Member of the Phylum Planctomycetes from the German Wadden Sea.</title>
        <authorList>
            <person name="Kohn T."/>
            <person name="Heuer A."/>
            <person name="Jogler M."/>
            <person name="Vollmers J."/>
            <person name="Boedeker C."/>
            <person name="Bunk B."/>
            <person name="Rast P."/>
            <person name="Borchert D."/>
            <person name="Glockner I."/>
            <person name="Freese H.M."/>
            <person name="Klenk H.P."/>
            <person name="Overmann J."/>
            <person name="Kaster A.K."/>
            <person name="Rohde M."/>
            <person name="Wiegand S."/>
            <person name="Jogler C."/>
        </authorList>
    </citation>
    <scope>NUCLEOTIDE SEQUENCE [LARGE SCALE GENOMIC DNA]</scope>
    <source>
        <strain evidence="4 5">NH11</strain>
    </source>
</reference>
<dbReference type="SUPFAM" id="SSF109604">
    <property type="entry name" value="HD-domain/PDEase-like"/>
    <property type="match status" value="1"/>
</dbReference>
<evidence type="ECO:0000259" key="2">
    <source>
        <dbReference type="Pfam" id="PF02541"/>
    </source>
</evidence>
<evidence type="ECO:0000313" key="5">
    <source>
        <dbReference type="Proteomes" id="UP000187735"/>
    </source>
</evidence>
<name>A0A1P8W9Z2_9PLAN</name>
<protein>
    <submittedName>
        <fullName evidence="4">Exopolyphosphatase</fullName>
        <ecNumber evidence="4">3.6.1.11</ecNumber>
    </submittedName>
</protein>
<evidence type="ECO:0000259" key="3">
    <source>
        <dbReference type="Pfam" id="PF21447"/>
    </source>
</evidence>
<dbReference type="Gene3D" id="1.10.3210.10">
    <property type="entry name" value="Hypothetical protein af1432"/>
    <property type="match status" value="1"/>
</dbReference>
<dbReference type="PANTHER" id="PTHR30005:SF0">
    <property type="entry name" value="RETROGRADE REGULATION PROTEIN 2"/>
    <property type="match status" value="1"/>
</dbReference>
<sequence>MARRHLALQRRSQVTHRNTKVDFSSMSGTTHTTETQVDSRRTSGHVYPIAVIELGTSAIRMAIGETDGVSGVRILEQLVRGVSLGKDTFTKREIKRDTLSQCVAVLKSYRRKLEEYNCTDVRHIRIVATSAVREASNRLSFLDRIYTSTGFAVEPIDDAEIARLTYLGIRPLLEREPELRDAMTLLMEVGGGNTEVLLLRGKNILHSQSYRLGSLRLQQMIKQYHAARDQAVNIMNGQIDRTLELLKDVVPQHGNIELLSLGSDVRFAAKSLQLEIPDSDIVRVPLSKLHRFTSSIANMSADQIMRKHHLELSQAETLVPSLLANVRMGQMLGADHLLVTGFNLRDAILQGMVQQTDWSEDFRDQIFRSAEELARKFQVDLNHSQHVASLACQIFRALRSEHQLDIRCETILHVGALLHEAGLFIRTSGYHKHSYYLISNSEIFGLSSADHRLAALVARYHRRAAPKPSHEVFADLDRDSRVILSRLAGILRVAIALSQSRSQRIRTLECSVEKNCLVIRPLGRAGDLSMEQLELRQNAGLFQDVFGLGVLLRESGT</sequence>
<gene>
    <name evidence="4" type="primary">ppx</name>
    <name evidence="4" type="ORF">Fuma_00450</name>
</gene>
<keyword evidence="5" id="KW-1185">Reference proteome</keyword>
<evidence type="ECO:0000313" key="4">
    <source>
        <dbReference type="EMBL" id="APZ90866.1"/>
    </source>
</evidence>
<accession>A0A1P8W9Z2</accession>
<feature type="compositionally biased region" description="Basic residues" evidence="1">
    <location>
        <begin position="1"/>
        <end position="18"/>
    </location>
</feature>
<feature type="domain" description="Ppx/GppA phosphatase C-terminal" evidence="3">
    <location>
        <begin position="368"/>
        <end position="514"/>
    </location>
</feature>
<dbReference type="Gene3D" id="3.30.420.40">
    <property type="match status" value="1"/>
</dbReference>
<dbReference type="InterPro" id="IPR003695">
    <property type="entry name" value="Ppx_GppA_N"/>
</dbReference>
<feature type="domain" description="Ppx/GppA phosphatase N-terminal" evidence="2">
    <location>
        <begin position="70"/>
        <end position="354"/>
    </location>
</feature>
<dbReference type="STRING" id="1891926.Fuma_00450"/>
<dbReference type="SUPFAM" id="SSF53067">
    <property type="entry name" value="Actin-like ATPase domain"/>
    <property type="match status" value="2"/>
</dbReference>
<dbReference type="AlphaFoldDB" id="A0A1P8W9Z2"/>
<keyword evidence="4" id="KW-0378">Hydrolase</keyword>
<dbReference type="KEGG" id="fmr:Fuma_00450"/>
<dbReference type="Pfam" id="PF02541">
    <property type="entry name" value="Ppx-GppA"/>
    <property type="match status" value="1"/>
</dbReference>
<dbReference type="InterPro" id="IPR043129">
    <property type="entry name" value="ATPase_NBD"/>
</dbReference>
<feature type="region of interest" description="Disordered" evidence="1">
    <location>
        <begin position="1"/>
        <end position="40"/>
    </location>
</feature>
<organism evidence="4 5">
    <name type="scientific">Fuerstiella marisgermanici</name>
    <dbReference type="NCBI Taxonomy" id="1891926"/>
    <lineage>
        <taxon>Bacteria</taxon>
        <taxon>Pseudomonadati</taxon>
        <taxon>Planctomycetota</taxon>
        <taxon>Planctomycetia</taxon>
        <taxon>Planctomycetales</taxon>
        <taxon>Planctomycetaceae</taxon>
        <taxon>Fuerstiella</taxon>
    </lineage>
</organism>
<proteinExistence type="predicted"/>
<dbReference type="Proteomes" id="UP000187735">
    <property type="component" value="Chromosome"/>
</dbReference>
<dbReference type="InterPro" id="IPR050273">
    <property type="entry name" value="GppA/Ppx_hydrolase"/>
</dbReference>
<dbReference type="GO" id="GO:0004309">
    <property type="term" value="F:exopolyphosphatase activity"/>
    <property type="evidence" value="ECO:0007669"/>
    <property type="project" value="UniProtKB-EC"/>
</dbReference>
<dbReference type="EMBL" id="CP017641">
    <property type="protein sequence ID" value="APZ90866.1"/>
    <property type="molecule type" value="Genomic_DNA"/>
</dbReference>
<evidence type="ECO:0000256" key="1">
    <source>
        <dbReference type="SAM" id="MobiDB-lite"/>
    </source>
</evidence>
<dbReference type="PANTHER" id="PTHR30005">
    <property type="entry name" value="EXOPOLYPHOSPHATASE"/>
    <property type="match status" value="1"/>
</dbReference>